<dbReference type="AlphaFoldDB" id="A0A6A5YHL8"/>
<keyword evidence="4" id="KW-1185">Reference proteome</keyword>
<dbReference type="EMBL" id="ML977360">
    <property type="protein sequence ID" value="KAF2106742.1"/>
    <property type="molecule type" value="Genomic_DNA"/>
</dbReference>
<feature type="compositionally biased region" description="Acidic residues" evidence="2">
    <location>
        <begin position="444"/>
        <end position="456"/>
    </location>
</feature>
<feature type="compositionally biased region" description="Low complexity" evidence="2">
    <location>
        <begin position="202"/>
        <end position="214"/>
    </location>
</feature>
<organism evidence="3 4">
    <name type="scientific">Lophiotrema nucula</name>
    <dbReference type="NCBI Taxonomy" id="690887"/>
    <lineage>
        <taxon>Eukaryota</taxon>
        <taxon>Fungi</taxon>
        <taxon>Dikarya</taxon>
        <taxon>Ascomycota</taxon>
        <taxon>Pezizomycotina</taxon>
        <taxon>Dothideomycetes</taxon>
        <taxon>Pleosporomycetidae</taxon>
        <taxon>Pleosporales</taxon>
        <taxon>Lophiotremataceae</taxon>
        <taxon>Lophiotrema</taxon>
    </lineage>
</organism>
<keyword evidence="1" id="KW-0175">Coiled coil</keyword>
<feature type="compositionally biased region" description="Polar residues" evidence="2">
    <location>
        <begin position="129"/>
        <end position="143"/>
    </location>
</feature>
<feature type="region of interest" description="Disordered" evidence="2">
    <location>
        <begin position="129"/>
        <end position="250"/>
    </location>
</feature>
<evidence type="ECO:0000256" key="1">
    <source>
        <dbReference type="SAM" id="Coils"/>
    </source>
</evidence>
<evidence type="ECO:0000313" key="3">
    <source>
        <dbReference type="EMBL" id="KAF2106742.1"/>
    </source>
</evidence>
<feature type="region of interest" description="Disordered" evidence="2">
    <location>
        <begin position="63"/>
        <end position="94"/>
    </location>
</feature>
<feature type="region of interest" description="Disordered" evidence="2">
    <location>
        <begin position="390"/>
        <end position="456"/>
    </location>
</feature>
<name>A0A6A5YHL8_9PLEO</name>
<proteinExistence type="predicted"/>
<feature type="compositionally biased region" description="Polar residues" evidence="2">
    <location>
        <begin position="405"/>
        <end position="431"/>
    </location>
</feature>
<feature type="compositionally biased region" description="Polar residues" evidence="2">
    <location>
        <begin position="63"/>
        <end position="75"/>
    </location>
</feature>
<evidence type="ECO:0000313" key="4">
    <source>
        <dbReference type="Proteomes" id="UP000799770"/>
    </source>
</evidence>
<protein>
    <submittedName>
        <fullName evidence="3">Uncharacterized protein</fullName>
    </submittedName>
</protein>
<gene>
    <name evidence="3" type="ORF">BDV96DRAFT_607211</name>
</gene>
<accession>A0A6A5YHL8</accession>
<sequence length="572" mass="62708">MSQQTPKSEDDEVWYSGDFQKDADNAFNKMKKSMAALKSTNQQAEPFVDKLLAQYPPRTSSFSGLKLVTTRTNAPQKGRTIIPDRKGHAGSSSSAALNISTSAFQGSSFSAHGSSPSAGRYSPVKSALSALTLSEPTGPTTARSDSEPAEEDWFQDLPTFDGEDEDIGHEPVLPFDQTRDMSEDMDMDEPPAQVEPAAEKTSSLFSLSELDSPPLSSPPHSPEQTTRKRHSDKPLGRPRKKPRKALPIKTPLPIRVMAPSGNRFVAPSTLPASTLSVLKETNMDMSSNHVEWREYTSMVERKGREVNSSHPACICCIVDGKRRGLCDIGSDPSHACSRCAKEMLPCAKMIEDESGQFHAGSVPLRPQHRANATQWKDIGFWRTDQTLANAVDAPPPVTTKGVKQLEQTMGSTRQKRTTANMLDAPNASTAGPLQPAIAPPTENDRDEPEEPVEPQSEDVLSAYFRRHGRFQEKALNQLQLQSQLAMAAAWVTDKPDPEIVELEAELAQICEIEAIVTDTVGSIEAQTTVLAELHPGAEMEEIIDERARAEIELAKAKERIAELERQLQKPPI</sequence>
<reference evidence="3" key="1">
    <citation type="journal article" date="2020" name="Stud. Mycol.">
        <title>101 Dothideomycetes genomes: a test case for predicting lifestyles and emergence of pathogens.</title>
        <authorList>
            <person name="Haridas S."/>
            <person name="Albert R."/>
            <person name="Binder M."/>
            <person name="Bloem J."/>
            <person name="Labutti K."/>
            <person name="Salamov A."/>
            <person name="Andreopoulos B."/>
            <person name="Baker S."/>
            <person name="Barry K."/>
            <person name="Bills G."/>
            <person name="Bluhm B."/>
            <person name="Cannon C."/>
            <person name="Castanera R."/>
            <person name="Culley D."/>
            <person name="Daum C."/>
            <person name="Ezra D."/>
            <person name="Gonzalez J."/>
            <person name="Henrissat B."/>
            <person name="Kuo A."/>
            <person name="Liang C."/>
            <person name="Lipzen A."/>
            <person name="Lutzoni F."/>
            <person name="Magnuson J."/>
            <person name="Mondo S."/>
            <person name="Nolan M."/>
            <person name="Ohm R."/>
            <person name="Pangilinan J."/>
            <person name="Park H.-J."/>
            <person name="Ramirez L."/>
            <person name="Alfaro M."/>
            <person name="Sun H."/>
            <person name="Tritt A."/>
            <person name="Yoshinaga Y."/>
            <person name="Zwiers L.-H."/>
            <person name="Turgeon B."/>
            <person name="Goodwin S."/>
            <person name="Spatafora J."/>
            <person name="Crous P."/>
            <person name="Grigoriev I."/>
        </authorList>
    </citation>
    <scope>NUCLEOTIDE SEQUENCE</scope>
    <source>
        <strain evidence="3">CBS 627.86</strain>
    </source>
</reference>
<dbReference type="Proteomes" id="UP000799770">
    <property type="component" value="Unassembled WGS sequence"/>
</dbReference>
<feature type="coiled-coil region" evidence="1">
    <location>
        <begin position="539"/>
        <end position="566"/>
    </location>
</feature>
<evidence type="ECO:0000256" key="2">
    <source>
        <dbReference type="SAM" id="MobiDB-lite"/>
    </source>
</evidence>
<feature type="compositionally biased region" description="Basic residues" evidence="2">
    <location>
        <begin position="227"/>
        <end position="246"/>
    </location>
</feature>